<protein>
    <submittedName>
        <fullName evidence="3">Hydrogenase-1 operon protein HyaF</fullName>
    </submittedName>
</protein>
<evidence type="ECO:0000313" key="3">
    <source>
        <dbReference type="EMBL" id="RKT45408.1"/>
    </source>
</evidence>
<sequence>MSLLDQIPVVVESGSVVPEADPHPQGYGNAEPVLHEVRHALARLISTGETTKIDLKAMPFGPGDLEHLLSVLGTGEVQASIDALGPTRVQETAIPGVWLVDYLNSEAHRLALHLEIATVPEILCPQPQDLNDAIAALDARLNPDQSDPPLAS</sequence>
<comment type="caution">
    <text evidence="3">The sequence shown here is derived from an EMBL/GenBank/DDBJ whole genome shotgun (WGS) entry which is preliminary data.</text>
</comment>
<evidence type="ECO:0000259" key="2">
    <source>
        <dbReference type="Pfam" id="PF04809"/>
    </source>
</evidence>
<dbReference type="InterPro" id="IPR006894">
    <property type="entry name" value="HupH_Hydgase_express_prot_C"/>
</dbReference>
<dbReference type="AlphaFoldDB" id="A0A495VC68"/>
<feature type="domain" description="HupH hydrogenase expression protein C-terminal" evidence="2">
    <location>
        <begin position="29"/>
        <end position="141"/>
    </location>
</feature>
<dbReference type="EMBL" id="RBXL01000001">
    <property type="protein sequence ID" value="RKT45408.1"/>
    <property type="molecule type" value="Genomic_DNA"/>
</dbReference>
<dbReference type="RefSeq" id="WP_120797682.1">
    <property type="nucleotide sequence ID" value="NZ_RBXL01000001.1"/>
</dbReference>
<comment type="similarity">
    <text evidence="1">Belongs to the HupH/HyaF family.</text>
</comment>
<organism evidence="3 4">
    <name type="scientific">Thiocapsa rosea</name>
    <dbReference type="NCBI Taxonomy" id="69360"/>
    <lineage>
        <taxon>Bacteria</taxon>
        <taxon>Pseudomonadati</taxon>
        <taxon>Pseudomonadota</taxon>
        <taxon>Gammaproteobacteria</taxon>
        <taxon>Chromatiales</taxon>
        <taxon>Chromatiaceae</taxon>
        <taxon>Thiocapsa</taxon>
    </lineage>
</organism>
<dbReference type="Proteomes" id="UP000274556">
    <property type="component" value="Unassembled WGS sequence"/>
</dbReference>
<gene>
    <name evidence="3" type="ORF">BDD21_2858</name>
</gene>
<dbReference type="InterPro" id="IPR038527">
    <property type="entry name" value="HupH_C_sf"/>
</dbReference>
<proteinExistence type="inferred from homology"/>
<dbReference type="Pfam" id="PF04809">
    <property type="entry name" value="HupH_C"/>
    <property type="match status" value="1"/>
</dbReference>
<dbReference type="OrthoDB" id="8234923at2"/>
<evidence type="ECO:0000313" key="4">
    <source>
        <dbReference type="Proteomes" id="UP000274556"/>
    </source>
</evidence>
<keyword evidence="4" id="KW-1185">Reference proteome</keyword>
<accession>A0A495VC68</accession>
<evidence type="ECO:0000256" key="1">
    <source>
        <dbReference type="ARBA" id="ARBA00010832"/>
    </source>
</evidence>
<dbReference type="Gene3D" id="3.30.1370.140">
    <property type="entry name" value="HupH hydrogenase expression protein, C-terminal domain"/>
    <property type="match status" value="1"/>
</dbReference>
<name>A0A495VC68_9GAMM</name>
<reference evidence="3 4" key="1">
    <citation type="submission" date="2018-10" db="EMBL/GenBank/DDBJ databases">
        <title>Genomic Encyclopedia of Archaeal and Bacterial Type Strains, Phase II (KMG-II): from individual species to whole genera.</title>
        <authorList>
            <person name="Goeker M."/>
        </authorList>
    </citation>
    <scope>NUCLEOTIDE SEQUENCE [LARGE SCALE GENOMIC DNA]</scope>
    <source>
        <strain evidence="3 4">DSM 235</strain>
    </source>
</reference>